<comment type="similarity">
    <text evidence="1">Belongs to the LacAB/RpiB family.</text>
</comment>
<dbReference type="SUPFAM" id="SSF89623">
    <property type="entry name" value="Ribose/Galactose isomerase RpiB/AlsB"/>
    <property type="match status" value="1"/>
</dbReference>
<evidence type="ECO:0000313" key="4">
    <source>
        <dbReference type="EMBL" id="MBC6996370.1"/>
    </source>
</evidence>
<accession>A0A923T958</accession>
<organism evidence="4 5">
    <name type="scientific">Neolewinella lacunae</name>
    <dbReference type="NCBI Taxonomy" id="1517758"/>
    <lineage>
        <taxon>Bacteria</taxon>
        <taxon>Pseudomonadati</taxon>
        <taxon>Bacteroidota</taxon>
        <taxon>Saprospiria</taxon>
        <taxon>Saprospirales</taxon>
        <taxon>Lewinellaceae</taxon>
        <taxon>Neolewinella</taxon>
    </lineage>
</organism>
<dbReference type="NCBIfam" id="NF004051">
    <property type="entry name" value="PRK05571.1"/>
    <property type="match status" value="1"/>
</dbReference>
<dbReference type="EMBL" id="JACSIT010000152">
    <property type="protein sequence ID" value="MBC6996370.1"/>
    <property type="molecule type" value="Genomic_DNA"/>
</dbReference>
<evidence type="ECO:0000256" key="2">
    <source>
        <dbReference type="ARBA" id="ARBA00023235"/>
    </source>
</evidence>
<evidence type="ECO:0000256" key="3">
    <source>
        <dbReference type="PIRSR" id="PIRSR005384-1"/>
    </source>
</evidence>
<dbReference type="GO" id="GO:0016861">
    <property type="term" value="F:intramolecular oxidoreductase activity, interconverting aldoses and ketoses"/>
    <property type="evidence" value="ECO:0007669"/>
    <property type="project" value="UniProtKB-ARBA"/>
</dbReference>
<feature type="active site" description="Proton acceptor" evidence="3">
    <location>
        <position position="66"/>
    </location>
</feature>
<keyword evidence="2 4" id="KW-0413">Isomerase</keyword>
<keyword evidence="5" id="KW-1185">Reference proteome</keyword>
<dbReference type="PANTHER" id="PTHR43732:SF1">
    <property type="entry name" value="RIBOSE 5-PHOSPHATE ISOMERASE"/>
    <property type="match status" value="1"/>
</dbReference>
<evidence type="ECO:0000256" key="1">
    <source>
        <dbReference type="ARBA" id="ARBA00008754"/>
    </source>
</evidence>
<comment type="caution">
    <text evidence="4">The sequence shown here is derived from an EMBL/GenBank/DDBJ whole genome shotgun (WGS) entry which is preliminary data.</text>
</comment>
<evidence type="ECO:0000313" key="5">
    <source>
        <dbReference type="Proteomes" id="UP000650081"/>
    </source>
</evidence>
<dbReference type="PANTHER" id="PTHR43732">
    <property type="entry name" value="RIBOSE 5-PHOSPHATE ISOMERASE-RELATED"/>
    <property type="match status" value="1"/>
</dbReference>
<dbReference type="InterPro" id="IPR051812">
    <property type="entry name" value="SPI_LacAB/RpiB"/>
</dbReference>
<dbReference type="AlphaFoldDB" id="A0A923T958"/>
<dbReference type="InterPro" id="IPR036569">
    <property type="entry name" value="RpiB_LacA_LacB_sf"/>
</dbReference>
<gene>
    <name evidence="4" type="ORF">H9S92_19520</name>
</gene>
<dbReference type="RefSeq" id="WP_187468379.1">
    <property type="nucleotide sequence ID" value="NZ_JACSIT010000152.1"/>
</dbReference>
<dbReference type="Gene3D" id="3.40.1400.10">
    <property type="entry name" value="Sugar-phosphate isomerase, RpiB/LacA/LacB"/>
    <property type="match status" value="1"/>
</dbReference>
<feature type="active site" description="Proton donor" evidence="3">
    <location>
        <position position="99"/>
    </location>
</feature>
<dbReference type="PIRSF" id="PIRSF005384">
    <property type="entry name" value="RpiB_LacA_B"/>
    <property type="match status" value="1"/>
</dbReference>
<dbReference type="Pfam" id="PF02502">
    <property type="entry name" value="LacAB_rpiB"/>
    <property type="match status" value="1"/>
</dbReference>
<reference evidence="4" key="1">
    <citation type="submission" date="2020-08" db="EMBL/GenBank/DDBJ databases">
        <title>Lewinella bacteria from marine environments.</title>
        <authorList>
            <person name="Zhong Y."/>
        </authorList>
    </citation>
    <scope>NUCLEOTIDE SEQUENCE</scope>
    <source>
        <strain evidence="4">KCTC 42187</strain>
    </source>
</reference>
<sequence>MTIGIATDHGGIELKRQLQNYLEQKGFTIRDFGAFEYDAQDDFPDFVIPLARAVGAGEVQRGIAVCGSGVGASIAANKINNVRACLITETYSARQGVEHDDLNMICLGGRVIGIALAQELVDNFLAAEYQALPRQLRRMGKIADLEK</sequence>
<protein>
    <submittedName>
        <fullName evidence="4">RpiB/LacA/LacB family sugar-phosphate isomerase</fullName>
    </submittedName>
</protein>
<proteinExistence type="inferred from homology"/>
<dbReference type="GO" id="GO:0005975">
    <property type="term" value="P:carbohydrate metabolic process"/>
    <property type="evidence" value="ECO:0007669"/>
    <property type="project" value="InterPro"/>
</dbReference>
<dbReference type="Proteomes" id="UP000650081">
    <property type="component" value="Unassembled WGS sequence"/>
</dbReference>
<dbReference type="NCBIfam" id="TIGR00689">
    <property type="entry name" value="rpiB_lacA_lacB"/>
    <property type="match status" value="1"/>
</dbReference>
<dbReference type="InterPro" id="IPR003500">
    <property type="entry name" value="RpiB_LacA_LacB"/>
</dbReference>
<name>A0A923T958_9BACT</name>